<proteinExistence type="predicted"/>
<feature type="transmembrane region" description="Helical" evidence="1">
    <location>
        <begin position="329"/>
        <end position="349"/>
    </location>
</feature>
<keyword evidence="3" id="KW-1185">Reference proteome</keyword>
<name>A0ABV3Z423_9PROT</name>
<dbReference type="EMBL" id="JBEHZE010000001">
    <property type="protein sequence ID" value="MEX6632102.1"/>
    <property type="molecule type" value="Genomic_DNA"/>
</dbReference>
<evidence type="ECO:0000313" key="2">
    <source>
        <dbReference type="EMBL" id="MEX6632102.1"/>
    </source>
</evidence>
<feature type="transmembrane region" description="Helical" evidence="1">
    <location>
        <begin position="299"/>
        <end position="322"/>
    </location>
</feature>
<dbReference type="Pfam" id="PF13641">
    <property type="entry name" value="Glyco_tranf_2_3"/>
    <property type="match status" value="1"/>
</dbReference>
<keyword evidence="1" id="KW-0812">Transmembrane</keyword>
<accession>A0ABV3Z423</accession>
<keyword evidence="1" id="KW-0472">Membrane</keyword>
<gene>
    <name evidence="2" type="ORF">ABFZ84_00940</name>
</gene>
<dbReference type="PANTHER" id="PTHR48090">
    <property type="entry name" value="UNDECAPRENYL-PHOSPHATE 4-DEOXY-4-FORMAMIDO-L-ARABINOSE TRANSFERASE-RELATED"/>
    <property type="match status" value="1"/>
</dbReference>
<organism evidence="2 3">
    <name type="scientific">Hyphococcus lacteus</name>
    <dbReference type="NCBI Taxonomy" id="3143536"/>
    <lineage>
        <taxon>Bacteria</taxon>
        <taxon>Pseudomonadati</taxon>
        <taxon>Pseudomonadota</taxon>
        <taxon>Alphaproteobacteria</taxon>
        <taxon>Parvularculales</taxon>
        <taxon>Parvularculaceae</taxon>
        <taxon>Hyphococcus</taxon>
    </lineage>
</organism>
<dbReference type="SUPFAM" id="SSF53448">
    <property type="entry name" value="Nucleotide-diphospho-sugar transferases"/>
    <property type="match status" value="1"/>
</dbReference>
<evidence type="ECO:0000256" key="1">
    <source>
        <dbReference type="SAM" id="Phobius"/>
    </source>
</evidence>
<reference evidence="2 3" key="1">
    <citation type="submission" date="2024-05" db="EMBL/GenBank/DDBJ databases">
        <title>Three bacterial strains, DH-69, EH-24, and ECK-19 isolated from coastal sediments.</title>
        <authorList>
            <person name="Ye Y.-Q."/>
            <person name="Du Z.-J."/>
        </authorList>
    </citation>
    <scope>NUCLEOTIDE SEQUENCE [LARGE SCALE GENOMIC DNA]</scope>
    <source>
        <strain evidence="2 3">ECK-19</strain>
    </source>
</reference>
<evidence type="ECO:0000313" key="3">
    <source>
        <dbReference type="Proteomes" id="UP001560685"/>
    </source>
</evidence>
<sequence>MSFLVFLFAFALAVTALFLAIFLALETVAAILPAKTRSDNAVAVGPVVVIIPAHNEASSIGTTLGNINDQLREGDQVLVVADNCTDDTAEVARGFGARVLERTDPENRGKGYALQFALDALRDTPPEMVVFTDADCQFGPNALSCIVHCAVTLGRPAQALYLMRAPAEASPRLQVSEFAWAFINNVRMRGLQRLFDVTRFTGAGLAVSWDGIKNIHLGSGEIVEDLSLTFDLIRIGQSPVLISDAIVTSEFPTGDDALARQSARWSIGSMRFAFRACISTLIEGVFTKRRALIGAAIDLMIPPLTIFSILLVAVAGIGMLAWPISGDPLPLILALWALMLTGGAIIVGWHRFGREALPPESLGGVLQFVMSKAAVFGAKGRASAKRWTPTRDASREDDQ</sequence>
<dbReference type="InterPro" id="IPR050256">
    <property type="entry name" value="Glycosyltransferase_2"/>
</dbReference>
<dbReference type="RefSeq" id="WP_369311847.1">
    <property type="nucleotide sequence ID" value="NZ_JBEHZE010000001.1"/>
</dbReference>
<keyword evidence="1" id="KW-1133">Transmembrane helix</keyword>
<dbReference type="CDD" id="cd06438">
    <property type="entry name" value="EpsO_like"/>
    <property type="match status" value="1"/>
</dbReference>
<dbReference type="PANTHER" id="PTHR48090:SF6">
    <property type="entry name" value="SLR5056 PROTEIN"/>
    <property type="match status" value="1"/>
</dbReference>
<protein>
    <submittedName>
        <fullName evidence="2">Glycosyltransferase family 2 protein</fullName>
    </submittedName>
</protein>
<comment type="caution">
    <text evidence="2">The sequence shown here is derived from an EMBL/GenBank/DDBJ whole genome shotgun (WGS) entry which is preliminary data.</text>
</comment>
<dbReference type="Gene3D" id="3.90.550.10">
    <property type="entry name" value="Spore Coat Polysaccharide Biosynthesis Protein SpsA, Chain A"/>
    <property type="match status" value="1"/>
</dbReference>
<dbReference type="Proteomes" id="UP001560685">
    <property type="component" value="Unassembled WGS sequence"/>
</dbReference>
<dbReference type="InterPro" id="IPR029044">
    <property type="entry name" value="Nucleotide-diphossugar_trans"/>
</dbReference>